<dbReference type="RefSeq" id="WP_167209701.1">
    <property type="nucleotide sequence ID" value="NZ_CP050063.1"/>
</dbReference>
<dbReference type="Gene3D" id="1.10.30.50">
    <property type="match status" value="1"/>
</dbReference>
<protein>
    <submittedName>
        <fullName evidence="2">HNH endonuclease</fullName>
    </submittedName>
</protein>
<dbReference type="InterPro" id="IPR003615">
    <property type="entry name" value="HNH_nuc"/>
</dbReference>
<dbReference type="Pfam" id="PF14279">
    <property type="entry name" value="HNH_5"/>
    <property type="match status" value="1"/>
</dbReference>
<dbReference type="Proteomes" id="UP000501802">
    <property type="component" value="Chromosome"/>
</dbReference>
<evidence type="ECO:0000313" key="2">
    <source>
        <dbReference type="EMBL" id="QIP14044.1"/>
    </source>
</evidence>
<dbReference type="GO" id="GO:0004519">
    <property type="term" value="F:endonuclease activity"/>
    <property type="evidence" value="ECO:0007669"/>
    <property type="project" value="UniProtKB-KW"/>
</dbReference>
<dbReference type="AlphaFoldDB" id="A0A6G9ANY7"/>
<sequence>MTLPHTLNGNRVLKRLDFDQLHTKYFNHRRLQVFAKKGTSCVRCGVEGVYLIASVDQGGGHHVDLFTANFTLMTIDHILPRSKGGQSILANYQPMCQYCNSRKGNTLESDI</sequence>
<feature type="domain" description="HNH endonuclease 5" evidence="1">
    <location>
        <begin position="72"/>
        <end position="109"/>
    </location>
</feature>
<organism evidence="2 3">
    <name type="scientific">Spirosoma aureum</name>
    <dbReference type="NCBI Taxonomy" id="2692134"/>
    <lineage>
        <taxon>Bacteria</taxon>
        <taxon>Pseudomonadati</taxon>
        <taxon>Bacteroidota</taxon>
        <taxon>Cytophagia</taxon>
        <taxon>Cytophagales</taxon>
        <taxon>Cytophagaceae</taxon>
        <taxon>Spirosoma</taxon>
    </lineage>
</organism>
<accession>A0A6G9ANY7</accession>
<evidence type="ECO:0000259" key="1">
    <source>
        <dbReference type="Pfam" id="PF14279"/>
    </source>
</evidence>
<reference evidence="2 3" key="1">
    <citation type="submission" date="2020-03" db="EMBL/GenBank/DDBJ databases">
        <authorList>
            <person name="Kim M.K."/>
        </authorList>
    </citation>
    <scope>NUCLEOTIDE SEQUENCE [LARGE SCALE GENOMIC DNA]</scope>
    <source>
        <strain evidence="2 3">BT328</strain>
    </source>
</reference>
<dbReference type="CDD" id="cd00085">
    <property type="entry name" value="HNHc"/>
    <property type="match status" value="1"/>
</dbReference>
<gene>
    <name evidence="2" type="ORF">G8759_16190</name>
</gene>
<dbReference type="InterPro" id="IPR029471">
    <property type="entry name" value="HNH_5"/>
</dbReference>
<keyword evidence="2" id="KW-0540">Nuclease</keyword>
<proteinExistence type="predicted"/>
<dbReference type="EMBL" id="CP050063">
    <property type="protein sequence ID" value="QIP14044.1"/>
    <property type="molecule type" value="Genomic_DNA"/>
</dbReference>
<keyword evidence="3" id="KW-1185">Reference proteome</keyword>
<dbReference type="KEGG" id="spib:G8759_16190"/>
<evidence type="ECO:0000313" key="3">
    <source>
        <dbReference type="Proteomes" id="UP000501802"/>
    </source>
</evidence>
<keyword evidence="2" id="KW-0378">Hydrolase</keyword>
<keyword evidence="2" id="KW-0255">Endonuclease</keyword>
<name>A0A6G9ANY7_9BACT</name>